<evidence type="ECO:0000259" key="1">
    <source>
        <dbReference type="Pfam" id="PF12146"/>
    </source>
</evidence>
<organism evidence="2 3">
    <name type="scientific">Zhouia amylolytica AD3</name>
    <dbReference type="NCBI Taxonomy" id="1286632"/>
    <lineage>
        <taxon>Bacteria</taxon>
        <taxon>Pseudomonadati</taxon>
        <taxon>Bacteroidota</taxon>
        <taxon>Flavobacteriia</taxon>
        <taxon>Flavobacteriales</taxon>
        <taxon>Flavobacteriaceae</taxon>
        <taxon>Zhouia</taxon>
    </lineage>
</organism>
<sequence>MALYNDNIALPGTLSYPGSNEKMPLAIFIHGSGNVDRNGNQKLGTIEIKANYIKLLADSLNARGIAFYRYDKRTSIAENIKLMSDKTVFEDLVTDVKVIIDYFKKDKRFTNITLIGHSQGSLTAMLAQDTNVTNYISLAGPSEDFETLIMRQINAQSAALSPTVKAHFEELKKTDTILNVNPYLVGIFAPANHHFLKSYIAYKPLEEIKNVKARTLIIQGDADIQVRIEDAKNLFNAKPDADLRIIKDMNHVLKEVHTLKENNESYYSANFALASELVETITEFINK</sequence>
<dbReference type="PANTHER" id="PTHR43265">
    <property type="entry name" value="ESTERASE ESTD"/>
    <property type="match status" value="1"/>
</dbReference>
<dbReference type="InterPro" id="IPR029058">
    <property type="entry name" value="AB_hydrolase_fold"/>
</dbReference>
<dbReference type="STRING" id="376730.SAMN04487906_2689"/>
<dbReference type="Pfam" id="PF12146">
    <property type="entry name" value="Hydrolase_4"/>
    <property type="match status" value="1"/>
</dbReference>
<accession>W2USI5</accession>
<dbReference type="SUPFAM" id="SSF53474">
    <property type="entry name" value="alpha/beta-Hydrolases"/>
    <property type="match status" value="1"/>
</dbReference>
<dbReference type="EMBL" id="AYXY01000001">
    <property type="protein sequence ID" value="ETN96968.1"/>
    <property type="molecule type" value="Genomic_DNA"/>
</dbReference>
<protein>
    <recommendedName>
        <fullName evidence="1">Serine aminopeptidase S33 domain-containing protein</fullName>
    </recommendedName>
</protein>
<evidence type="ECO:0000313" key="2">
    <source>
        <dbReference type="EMBL" id="ETN96968.1"/>
    </source>
</evidence>
<feature type="domain" description="Serine aminopeptidase S33" evidence="1">
    <location>
        <begin position="51"/>
        <end position="131"/>
    </location>
</feature>
<name>W2USI5_9FLAO</name>
<dbReference type="Proteomes" id="UP000018850">
    <property type="component" value="Unassembled WGS sequence"/>
</dbReference>
<dbReference type="PATRIC" id="fig|1286632.3.peg.394"/>
<comment type="caution">
    <text evidence="2">The sequence shown here is derived from an EMBL/GenBank/DDBJ whole genome shotgun (WGS) entry which is preliminary data.</text>
</comment>
<dbReference type="PANTHER" id="PTHR43265:SF1">
    <property type="entry name" value="ESTERASE ESTD"/>
    <property type="match status" value="1"/>
</dbReference>
<dbReference type="GO" id="GO:0052689">
    <property type="term" value="F:carboxylic ester hydrolase activity"/>
    <property type="evidence" value="ECO:0007669"/>
    <property type="project" value="TreeGrafter"/>
</dbReference>
<gene>
    <name evidence="2" type="ORF">P278_03940</name>
</gene>
<keyword evidence="3" id="KW-1185">Reference proteome</keyword>
<reference evidence="2 3" key="2">
    <citation type="journal article" date="2016" name="Genome Announc.">
        <title>Draft Genome Sequence of Zhouia amylolytica AD3, Isolated from Tidal Flat Sediment.</title>
        <authorList>
            <person name="Jia B."/>
            <person name="Jin H.M."/>
            <person name="Lee H.J."/>
            <person name="Jeon C.O."/>
        </authorList>
    </citation>
    <scope>NUCLEOTIDE SEQUENCE [LARGE SCALE GENOMIC DNA]</scope>
    <source>
        <strain evidence="2 3">AD3</strain>
    </source>
</reference>
<dbReference type="InterPro" id="IPR053145">
    <property type="entry name" value="AB_hydrolase_Est10"/>
</dbReference>
<proteinExistence type="predicted"/>
<reference evidence="3" key="1">
    <citation type="submission" date="2013-11" db="EMBL/GenBank/DDBJ databases">
        <title>Draft genome sequence from a member of Zhouia, isolated tidal flat.</title>
        <authorList>
            <person name="Jin H."/>
            <person name="Jeon C.O."/>
        </authorList>
    </citation>
    <scope>NUCLEOTIDE SEQUENCE [LARGE SCALE GENOMIC DNA]</scope>
    <source>
        <strain evidence="3">AD3</strain>
    </source>
</reference>
<dbReference type="eggNOG" id="COG1073">
    <property type="taxonomic scope" value="Bacteria"/>
</dbReference>
<evidence type="ECO:0000313" key="3">
    <source>
        <dbReference type="Proteomes" id="UP000018850"/>
    </source>
</evidence>
<dbReference type="AlphaFoldDB" id="W2USI5"/>
<dbReference type="InterPro" id="IPR022742">
    <property type="entry name" value="Hydrolase_4"/>
</dbReference>
<dbReference type="Gene3D" id="3.40.50.1820">
    <property type="entry name" value="alpha/beta hydrolase"/>
    <property type="match status" value="1"/>
</dbReference>